<name>A0A1J5N2A1_9BACT</name>
<dbReference type="Pfam" id="PF01136">
    <property type="entry name" value="Peptidase_U32"/>
    <property type="match status" value="1"/>
</dbReference>
<comment type="caution">
    <text evidence="4">The sequence shown here is derived from an EMBL/GenBank/DDBJ whole genome shotgun (WGS) entry which is preliminary data.</text>
</comment>
<reference evidence="4 5" key="1">
    <citation type="submission" date="2015-09" db="EMBL/GenBank/DDBJ databases">
        <title>Genome of Desulfovibrio dechloracetivorans BerOc1, a mercury methylating strain isolated from highly hydrocarbons and metals contaminated coastal sediments.</title>
        <authorList>
            <person name="Goni Urriza M."/>
            <person name="Gassie C."/>
            <person name="Bouchez O."/>
            <person name="Klopp C."/>
            <person name="Ranchou-Peyruse A."/>
            <person name="Remy G."/>
        </authorList>
    </citation>
    <scope>NUCLEOTIDE SEQUENCE [LARGE SCALE GENOMIC DNA]</scope>
    <source>
        <strain evidence="4 5">BerOc1</strain>
    </source>
</reference>
<evidence type="ECO:0000256" key="1">
    <source>
        <dbReference type="ARBA" id="ARBA00022670"/>
    </source>
</evidence>
<evidence type="ECO:0000313" key="4">
    <source>
        <dbReference type="EMBL" id="OIQ49755.1"/>
    </source>
</evidence>
<dbReference type="GO" id="GO:0008233">
    <property type="term" value="F:peptidase activity"/>
    <property type="evidence" value="ECO:0007669"/>
    <property type="project" value="UniProtKB-KW"/>
</dbReference>
<keyword evidence="5" id="KW-1185">Reference proteome</keyword>
<dbReference type="GO" id="GO:0006508">
    <property type="term" value="P:proteolysis"/>
    <property type="evidence" value="ECO:0007669"/>
    <property type="project" value="UniProtKB-KW"/>
</dbReference>
<dbReference type="PANTHER" id="PTHR30217:SF6">
    <property type="entry name" value="TRNA HYDROXYLATION PROTEIN P"/>
    <property type="match status" value="1"/>
</dbReference>
<dbReference type="AlphaFoldDB" id="A0A1J5N2A1"/>
<keyword evidence="1 4" id="KW-0645">Protease</keyword>
<evidence type="ECO:0000256" key="3">
    <source>
        <dbReference type="ARBA" id="ARBA00038374"/>
    </source>
</evidence>
<dbReference type="EMBL" id="LKAQ01000004">
    <property type="protein sequence ID" value="OIQ49755.1"/>
    <property type="molecule type" value="Genomic_DNA"/>
</dbReference>
<organism evidence="4 5">
    <name type="scientific">Pseudodesulfovibrio hydrargyri</name>
    <dbReference type="NCBI Taxonomy" id="2125990"/>
    <lineage>
        <taxon>Bacteria</taxon>
        <taxon>Pseudomonadati</taxon>
        <taxon>Thermodesulfobacteriota</taxon>
        <taxon>Desulfovibrionia</taxon>
        <taxon>Desulfovibrionales</taxon>
        <taxon>Desulfovibrionaceae</taxon>
    </lineage>
</organism>
<dbReference type="OrthoDB" id="9807498at2"/>
<dbReference type="Proteomes" id="UP000181901">
    <property type="component" value="Unassembled WGS sequence"/>
</dbReference>
<evidence type="ECO:0000313" key="5">
    <source>
        <dbReference type="Proteomes" id="UP000181901"/>
    </source>
</evidence>
<protein>
    <submittedName>
        <fullName evidence="4">Putative protease YhbU</fullName>
        <ecNumber evidence="4">3.4.-.-</ecNumber>
    </submittedName>
</protein>
<keyword evidence="2 4" id="KW-0378">Hydrolase</keyword>
<dbReference type="PROSITE" id="PS01276">
    <property type="entry name" value="PEPTIDASE_U32"/>
    <property type="match status" value="1"/>
</dbReference>
<comment type="similarity">
    <text evidence="3">Belongs to the peptidase U32 family.</text>
</comment>
<evidence type="ECO:0000256" key="2">
    <source>
        <dbReference type="ARBA" id="ARBA00022801"/>
    </source>
</evidence>
<dbReference type="EC" id="3.4.-.-" evidence="4"/>
<dbReference type="PANTHER" id="PTHR30217">
    <property type="entry name" value="PEPTIDASE U32 FAMILY"/>
    <property type="match status" value="1"/>
</dbReference>
<accession>A0A1J5N2A1</accession>
<dbReference type="InterPro" id="IPR051454">
    <property type="entry name" value="RNA/ubiquinone_mod_enzymes"/>
</dbReference>
<sequence length="464" mass="51660">MPDTPFIPELLAPAGDMEKLETAILYGADAVYLGGEGLNLRAGAGGFDRQALERAIRVAHKAGVKVYYTLNVYPRQSHMNAVREQLDTLGELGPDAIIAADPGVIRLLRRELPEIPVHISTQANTANVEAVRFWRENGAKRVNVARELRSAELGEMLDACRKQMPTMELEVFVHGAMCMAVSGRCYMSALLNDRPGNLGQCSHPCRYEYRPVSMTFEERTRPGEKLWEMREYENPFSEDFTFDAPEEFAFSSPDNDRSASQPPADRALSAALDTDNWTKFFAAEDLCLLHYLEWFRGMKVASLKLEGRTKSSAYLAQVVDAYKTALTHAATGRFQPELYLSELVNAASRPLTTGFFDPANRGIIAQPPDETEKRPVLARILAPLAAGRWLVQTKARWTSAAPVEILVPGLIRPQISAEDYGLVDDTGQAVDTSHPGQRAVFICDHPEIKTGMFIRKPWDMDKLD</sequence>
<proteinExistence type="inferred from homology"/>
<dbReference type="InterPro" id="IPR001539">
    <property type="entry name" value="Peptidase_U32"/>
</dbReference>
<dbReference type="RefSeq" id="WP_071545244.1">
    <property type="nucleotide sequence ID" value="NZ_LKAQ01000004.1"/>
</dbReference>
<gene>
    <name evidence="4" type="primary">yhbU_2</name>
    <name evidence="4" type="ORF">BerOc1_01680</name>
</gene>